<dbReference type="EMBL" id="JARBHB010000001">
    <property type="protein sequence ID" value="KAJ8896247.1"/>
    <property type="molecule type" value="Genomic_DNA"/>
</dbReference>
<evidence type="ECO:0000313" key="2">
    <source>
        <dbReference type="Proteomes" id="UP001159363"/>
    </source>
</evidence>
<protein>
    <submittedName>
        <fullName evidence="1">Uncharacterized protein</fullName>
    </submittedName>
</protein>
<sequence length="94" mass="11263">MSRTESHCSSKWRRLTYSDTEPNIKRARVAFPDFDYGSGCDQPEDKEELRKKCEEFSLRLQVTKEERYNITQEMIGQSQNDKWHEMRRVRASNS</sequence>
<organism evidence="1 2">
    <name type="scientific">Dryococelus australis</name>
    <dbReference type="NCBI Taxonomy" id="614101"/>
    <lineage>
        <taxon>Eukaryota</taxon>
        <taxon>Metazoa</taxon>
        <taxon>Ecdysozoa</taxon>
        <taxon>Arthropoda</taxon>
        <taxon>Hexapoda</taxon>
        <taxon>Insecta</taxon>
        <taxon>Pterygota</taxon>
        <taxon>Neoptera</taxon>
        <taxon>Polyneoptera</taxon>
        <taxon>Phasmatodea</taxon>
        <taxon>Verophasmatodea</taxon>
        <taxon>Anareolatae</taxon>
        <taxon>Phasmatidae</taxon>
        <taxon>Eurycanthinae</taxon>
        <taxon>Dryococelus</taxon>
    </lineage>
</organism>
<reference evidence="1 2" key="1">
    <citation type="submission" date="2023-02" db="EMBL/GenBank/DDBJ databases">
        <title>LHISI_Scaffold_Assembly.</title>
        <authorList>
            <person name="Stuart O.P."/>
            <person name="Cleave R."/>
            <person name="Magrath M.J.L."/>
            <person name="Mikheyev A.S."/>
        </authorList>
    </citation>
    <scope>NUCLEOTIDE SEQUENCE [LARGE SCALE GENOMIC DNA]</scope>
    <source>
        <strain evidence="1">Daus_M_001</strain>
        <tissue evidence="1">Leg muscle</tissue>
    </source>
</reference>
<evidence type="ECO:0000313" key="1">
    <source>
        <dbReference type="EMBL" id="KAJ8896247.1"/>
    </source>
</evidence>
<accession>A0ABQ9IHV5</accession>
<gene>
    <name evidence="1" type="ORF">PR048_001590</name>
</gene>
<name>A0ABQ9IHV5_9NEOP</name>
<dbReference type="Proteomes" id="UP001159363">
    <property type="component" value="Chromosome 1"/>
</dbReference>
<comment type="caution">
    <text evidence="1">The sequence shown here is derived from an EMBL/GenBank/DDBJ whole genome shotgun (WGS) entry which is preliminary data.</text>
</comment>
<proteinExistence type="predicted"/>
<keyword evidence="2" id="KW-1185">Reference proteome</keyword>